<dbReference type="EMBL" id="CAFAHD010000007">
    <property type="protein sequence ID" value="CAB4837131.1"/>
    <property type="molecule type" value="Genomic_DNA"/>
</dbReference>
<reference evidence="6" key="1">
    <citation type="submission" date="2020-05" db="EMBL/GenBank/DDBJ databases">
        <authorList>
            <person name="Chiriac C."/>
            <person name="Salcher M."/>
            <person name="Ghai R."/>
            <person name="Kavagutti S V."/>
        </authorList>
    </citation>
    <scope>NUCLEOTIDE SEQUENCE</scope>
</reference>
<dbReference type="Gene3D" id="3.20.20.70">
    <property type="entry name" value="Aldolase class I"/>
    <property type="match status" value="1"/>
</dbReference>
<accession>A0A6J7RTH2</accession>
<dbReference type="CDD" id="cd00408">
    <property type="entry name" value="DHDPS-like"/>
    <property type="match status" value="1"/>
</dbReference>
<dbReference type="PIRSF" id="PIRSF001365">
    <property type="entry name" value="DHDPS"/>
    <property type="match status" value="1"/>
</dbReference>
<evidence type="ECO:0000313" key="2">
    <source>
        <dbReference type="EMBL" id="CAB4825674.1"/>
    </source>
</evidence>
<organism evidence="6">
    <name type="scientific">freshwater metagenome</name>
    <dbReference type="NCBI Taxonomy" id="449393"/>
    <lineage>
        <taxon>unclassified sequences</taxon>
        <taxon>metagenomes</taxon>
        <taxon>ecological metagenomes</taxon>
    </lineage>
</organism>
<gene>
    <name evidence="1" type="ORF">UFOPK2652_00716</name>
    <name evidence="2" type="ORF">UFOPK3128_01127</name>
    <name evidence="3" type="ORF">UFOPK3227_00140</name>
    <name evidence="4" type="ORF">UFOPK3511_00950</name>
    <name evidence="5" type="ORF">UFOPK3880_01068</name>
    <name evidence="6" type="ORF">UFOPK4146_01130</name>
</gene>
<dbReference type="SUPFAM" id="SSF51569">
    <property type="entry name" value="Aldolase"/>
    <property type="match status" value="1"/>
</dbReference>
<dbReference type="SMART" id="SM01130">
    <property type="entry name" value="DHDPS"/>
    <property type="match status" value="1"/>
</dbReference>
<protein>
    <submittedName>
        <fullName evidence="6">Unannotated protein</fullName>
    </submittedName>
</protein>
<name>A0A6J7RTH2_9ZZZZ</name>
<dbReference type="InterPro" id="IPR013785">
    <property type="entry name" value="Aldolase_TIM"/>
</dbReference>
<dbReference type="EMBL" id="CAFBNU010000012">
    <property type="protein sequence ID" value="CAB4966966.1"/>
    <property type="molecule type" value="Genomic_DNA"/>
</dbReference>
<dbReference type="EMBL" id="CAFAAZ010000012">
    <property type="protein sequence ID" value="CAB4825674.1"/>
    <property type="molecule type" value="Genomic_DNA"/>
</dbReference>
<dbReference type="PANTHER" id="PTHR12128">
    <property type="entry name" value="DIHYDRODIPICOLINATE SYNTHASE"/>
    <property type="match status" value="1"/>
</dbReference>
<dbReference type="InterPro" id="IPR002220">
    <property type="entry name" value="DapA-like"/>
</dbReference>
<sequence>MLSKISTELRGISAIPVTPFDSKGNVDEAALQNSIARMLKAGIKVVVACGNTSEFLSLTPREIEEVTKSTIDAAKGAITIVGVGGDVNSAKAQARHAISSGAQGVMIHFPNHPYISDDGLIEYYRAIASETEGAVELYLRGKELSRHVLDSVVKIENMIAVKYAITDLMGFANFVENYGSAVVPICGLAEIWAPFYASVGGTGFTSGLANVAPTLSLELLSSIEKGDSARTMELWKLIKPFEDLRAVGSSSLNVSVVKEAMAQINLISNPTVRPPISTLSENHKSEIASILKSWKSFL</sequence>
<dbReference type="AlphaFoldDB" id="A0A6J7RTH2"/>
<proteinExistence type="predicted"/>
<evidence type="ECO:0000313" key="4">
    <source>
        <dbReference type="EMBL" id="CAB4899408.1"/>
    </source>
</evidence>
<dbReference type="Pfam" id="PF00701">
    <property type="entry name" value="DHDPS"/>
    <property type="match status" value="1"/>
</dbReference>
<dbReference type="PANTHER" id="PTHR12128:SF19">
    <property type="entry name" value="5-DEHYDRO-4-DEOXYGLUCARATE DEHYDRATASE 2-RELATED"/>
    <property type="match status" value="1"/>
</dbReference>
<dbReference type="EMBL" id="CAFBMA010000010">
    <property type="protein sequence ID" value="CAB4899408.1"/>
    <property type="molecule type" value="Genomic_DNA"/>
</dbReference>
<dbReference type="EMBL" id="CAFBPT010000010">
    <property type="protein sequence ID" value="CAB5032273.1"/>
    <property type="molecule type" value="Genomic_DNA"/>
</dbReference>
<evidence type="ECO:0000313" key="5">
    <source>
        <dbReference type="EMBL" id="CAB4966966.1"/>
    </source>
</evidence>
<evidence type="ECO:0000313" key="1">
    <source>
        <dbReference type="EMBL" id="CAB4709705.1"/>
    </source>
</evidence>
<evidence type="ECO:0000313" key="6">
    <source>
        <dbReference type="EMBL" id="CAB5032273.1"/>
    </source>
</evidence>
<dbReference type="GO" id="GO:0008840">
    <property type="term" value="F:4-hydroxy-tetrahydrodipicolinate synthase activity"/>
    <property type="evidence" value="ECO:0007669"/>
    <property type="project" value="TreeGrafter"/>
</dbReference>
<evidence type="ECO:0000313" key="3">
    <source>
        <dbReference type="EMBL" id="CAB4837131.1"/>
    </source>
</evidence>
<dbReference type="EMBL" id="CAEZYD010000008">
    <property type="protein sequence ID" value="CAB4709705.1"/>
    <property type="molecule type" value="Genomic_DNA"/>
</dbReference>